<feature type="transmembrane region" description="Helical" evidence="1">
    <location>
        <begin position="268"/>
        <end position="296"/>
    </location>
</feature>
<sequence length="332" mass="35039">MFSPLRSTCYGLTLACAISSTIIGFIAAFIDDPVVVRTRGFGLCLGVFSFFAWLWISILTAYHDHEPNPKDVLSRAPVHTTSYAIMVPPWLAFGIGLLVQAPRACSTETDDPAKCGLIVTSGLLSIVGAFLAASCIFAVRRSDTSANNGKPEAYAEYTPLRTALYALTLTATVLTSTFGLAAAPLDTFAPHLSAFGICISVVSLPGWIWLSILTSYHMRPDANQFLTRASTHFYTFVAMIPPFLAFGIGTLSQQSYNCNTTQYSDGSAPGWCGVTVVAGGLSLLVAVLSAATALAIQLSRAGTGLQRNVCLKSGDSAEKLGDDLVVSAAADA</sequence>
<proteinExistence type="predicted"/>
<keyword evidence="1" id="KW-1133">Transmembrane helix</keyword>
<feature type="transmembrane region" description="Helical" evidence="1">
    <location>
        <begin position="116"/>
        <end position="139"/>
    </location>
</feature>
<feature type="transmembrane region" description="Helical" evidence="1">
    <location>
        <begin position="188"/>
        <end position="210"/>
    </location>
</feature>
<name>A0A8H5BNU3_9AGAR</name>
<dbReference type="OrthoDB" id="2992074at2759"/>
<organism evidence="2 3">
    <name type="scientific">Psilocybe cf. subviscida</name>
    <dbReference type="NCBI Taxonomy" id="2480587"/>
    <lineage>
        <taxon>Eukaryota</taxon>
        <taxon>Fungi</taxon>
        <taxon>Dikarya</taxon>
        <taxon>Basidiomycota</taxon>
        <taxon>Agaricomycotina</taxon>
        <taxon>Agaricomycetes</taxon>
        <taxon>Agaricomycetidae</taxon>
        <taxon>Agaricales</taxon>
        <taxon>Agaricineae</taxon>
        <taxon>Strophariaceae</taxon>
        <taxon>Psilocybe</taxon>
    </lineage>
</organism>
<accession>A0A8H5BNU3</accession>
<feature type="transmembrane region" description="Helical" evidence="1">
    <location>
        <begin position="160"/>
        <end position="182"/>
    </location>
</feature>
<gene>
    <name evidence="2" type="ORF">D9619_009990</name>
</gene>
<feature type="transmembrane region" description="Helical" evidence="1">
    <location>
        <begin position="7"/>
        <end position="28"/>
    </location>
</feature>
<feature type="transmembrane region" description="Helical" evidence="1">
    <location>
        <begin position="40"/>
        <end position="62"/>
    </location>
</feature>
<comment type="caution">
    <text evidence="2">The sequence shown here is derived from an EMBL/GenBank/DDBJ whole genome shotgun (WGS) entry which is preliminary data.</text>
</comment>
<protein>
    <submittedName>
        <fullName evidence="2">Uncharacterized protein</fullName>
    </submittedName>
</protein>
<dbReference type="EMBL" id="JAACJJ010000015">
    <property type="protein sequence ID" value="KAF5325567.1"/>
    <property type="molecule type" value="Genomic_DNA"/>
</dbReference>
<dbReference type="AlphaFoldDB" id="A0A8H5BNU3"/>
<evidence type="ECO:0000256" key="1">
    <source>
        <dbReference type="SAM" id="Phobius"/>
    </source>
</evidence>
<keyword evidence="3" id="KW-1185">Reference proteome</keyword>
<evidence type="ECO:0000313" key="2">
    <source>
        <dbReference type="EMBL" id="KAF5325567.1"/>
    </source>
</evidence>
<keyword evidence="1" id="KW-0812">Transmembrane</keyword>
<evidence type="ECO:0000313" key="3">
    <source>
        <dbReference type="Proteomes" id="UP000567179"/>
    </source>
</evidence>
<dbReference type="Proteomes" id="UP000567179">
    <property type="component" value="Unassembled WGS sequence"/>
</dbReference>
<reference evidence="2 3" key="1">
    <citation type="journal article" date="2020" name="ISME J.">
        <title>Uncovering the hidden diversity of litter-decomposition mechanisms in mushroom-forming fungi.</title>
        <authorList>
            <person name="Floudas D."/>
            <person name="Bentzer J."/>
            <person name="Ahren D."/>
            <person name="Johansson T."/>
            <person name="Persson P."/>
            <person name="Tunlid A."/>
        </authorList>
    </citation>
    <scope>NUCLEOTIDE SEQUENCE [LARGE SCALE GENOMIC DNA]</scope>
    <source>
        <strain evidence="2 3">CBS 101986</strain>
    </source>
</reference>
<feature type="transmembrane region" description="Helical" evidence="1">
    <location>
        <begin position="83"/>
        <end position="101"/>
    </location>
</feature>
<feature type="transmembrane region" description="Helical" evidence="1">
    <location>
        <begin position="231"/>
        <end position="248"/>
    </location>
</feature>
<keyword evidence="1" id="KW-0472">Membrane</keyword>